<dbReference type="AlphaFoldDB" id="A8BP48"/>
<dbReference type="Gene3D" id="1.25.40.20">
    <property type="entry name" value="Ankyrin repeat-containing domain"/>
    <property type="match status" value="2"/>
</dbReference>
<dbReference type="GeneID" id="5698744"/>
<dbReference type="Gene3D" id="3.30.40.10">
    <property type="entry name" value="Zinc/RING finger domain, C3HC4 (zinc finger)"/>
    <property type="match status" value="1"/>
</dbReference>
<dbReference type="Pfam" id="PF13920">
    <property type="entry name" value="zf-C3HC4_3"/>
    <property type="match status" value="1"/>
</dbReference>
<dbReference type="InterPro" id="IPR002110">
    <property type="entry name" value="Ankyrin_rpt"/>
</dbReference>
<gene>
    <name evidence="1" type="ORF">GL50803_0010605</name>
</gene>
<dbReference type="InterPro" id="IPR001841">
    <property type="entry name" value="Znf_RING"/>
</dbReference>
<evidence type="ECO:0000313" key="1">
    <source>
        <dbReference type="EMBL" id="KAE8304636.1"/>
    </source>
</evidence>
<dbReference type="EMBL" id="AACB03000001">
    <property type="protein sequence ID" value="KAE8304636.1"/>
    <property type="molecule type" value="Genomic_DNA"/>
</dbReference>
<dbReference type="Pfam" id="PF12796">
    <property type="entry name" value="Ank_2"/>
    <property type="match status" value="1"/>
</dbReference>
<comment type="caution">
    <text evidence="1">The sequence shown here is derived from an EMBL/GenBank/DDBJ whole genome shotgun (WGS) entry which is preliminary data.</text>
</comment>
<dbReference type="Pfam" id="PF00023">
    <property type="entry name" value="Ank"/>
    <property type="match status" value="1"/>
</dbReference>
<dbReference type="InterPro" id="IPR013083">
    <property type="entry name" value="Znf_RING/FYVE/PHD"/>
</dbReference>
<dbReference type="PROSITE" id="PS50089">
    <property type="entry name" value="ZF_RING_2"/>
    <property type="match status" value="1"/>
</dbReference>
<sequence>MPPAKGSTFLVQAVRGGCLGLLQDLTEDEVGQRDEYGFTALMYNALLYEEILDPILLNEAGIRSGEGKFALLYALEKRHFGIAEALVPTEGLLADSHGYPSIIYAIRHGCEKLAVKLWHALVSSGTHPYDIVTDDAKTLCMWLAEYGMPTLLREYLKADGVLYATYCDLHGRTALMYAARAGHKDCVRGLRFFCPLARDCDGMNALMHAAQRGNADCVEALLTGYASTLDIGETCIEGHNTNVNLFLGMQDNTGRTALHYAIFAASSPCIRLLIHERGIVDVYGYSGGLYLFRNSILQIYLRLMMVSKKCDDVHIASIVSVEDVIREVREHLLHKSREFQRILYTLVDILFAALMGDDELFGEHEEKERTSHKFRAKRETSIQKTGRCTVRNLESIFDRVPMDPSVLCCICNVRLSSYVFYPCRHVCACSVCFSTIEDSCPLCFKTTYHADRLQLEGE</sequence>
<name>A8BP48_GIAIC</name>
<dbReference type="PANTHER" id="PTHR24120:SF4">
    <property type="entry name" value="GH07239P"/>
    <property type="match status" value="1"/>
</dbReference>
<dbReference type="RefSeq" id="XP_001705859.1">
    <property type="nucleotide sequence ID" value="XM_001705807.1"/>
</dbReference>
<reference evidence="1 2" key="1">
    <citation type="journal article" date="2007" name="Science">
        <title>Genomic minimalism in the early diverging intestinal parasite Giardia lamblia.</title>
        <authorList>
            <person name="Morrison H.G."/>
            <person name="McArthur A.G."/>
            <person name="Gillin F.D."/>
            <person name="Aley S.B."/>
            <person name="Adam R.D."/>
            <person name="Olsen G.J."/>
            <person name="Best A.A."/>
            <person name="Cande W.Z."/>
            <person name="Chen F."/>
            <person name="Cipriano M.J."/>
            <person name="Davids B.J."/>
            <person name="Dawson S.C."/>
            <person name="Elmendorf H.G."/>
            <person name="Hehl A.B."/>
            <person name="Holder M.E."/>
            <person name="Huse S.M."/>
            <person name="Kim U.U."/>
            <person name="Lasek-Nesselquist E."/>
            <person name="Manning G."/>
            <person name="Nigam A."/>
            <person name="Nixon J.E."/>
            <person name="Palm D."/>
            <person name="Passamaneck N.E."/>
            <person name="Prabhu A."/>
            <person name="Reich C.I."/>
            <person name="Reiner D.S."/>
            <person name="Samuelson J."/>
            <person name="Svard S.G."/>
            <person name="Sogin M.L."/>
        </authorList>
    </citation>
    <scope>NUCLEOTIDE SEQUENCE [LARGE SCALE GENOMIC DNA]</scope>
    <source>
        <strain evidence="1 2">WB C6</strain>
    </source>
</reference>
<dbReference type="InterPro" id="IPR036770">
    <property type="entry name" value="Ankyrin_rpt-contain_sf"/>
</dbReference>
<dbReference type="Proteomes" id="UP000001548">
    <property type="component" value="Unassembled WGS sequence"/>
</dbReference>
<dbReference type="OMA" id="MNALMHA"/>
<protein>
    <submittedName>
        <fullName evidence="1">Ankyrin repeat protein 2</fullName>
    </submittedName>
</protein>
<dbReference type="VEuPathDB" id="GiardiaDB:GL50803_10605"/>
<proteinExistence type="predicted"/>
<accession>A8BP48</accession>
<dbReference type="HOGENOM" id="CLU_563161_0_0_1"/>
<dbReference type="KEGG" id="gla:GL50803_0010605"/>
<evidence type="ECO:0000313" key="2">
    <source>
        <dbReference type="Proteomes" id="UP000001548"/>
    </source>
</evidence>
<keyword evidence="2" id="KW-1185">Reference proteome</keyword>
<dbReference type="PANTHER" id="PTHR24120">
    <property type="entry name" value="GH07239P"/>
    <property type="match status" value="1"/>
</dbReference>
<dbReference type="SMART" id="SM00248">
    <property type="entry name" value="ANK"/>
    <property type="match status" value="3"/>
</dbReference>
<dbReference type="SUPFAM" id="SSF48403">
    <property type="entry name" value="Ankyrin repeat"/>
    <property type="match status" value="1"/>
</dbReference>
<organism evidence="1 2">
    <name type="scientific">Giardia intestinalis (strain ATCC 50803 / WB clone C6)</name>
    <name type="common">Giardia lamblia</name>
    <dbReference type="NCBI Taxonomy" id="184922"/>
    <lineage>
        <taxon>Eukaryota</taxon>
        <taxon>Metamonada</taxon>
        <taxon>Diplomonadida</taxon>
        <taxon>Hexamitidae</taxon>
        <taxon>Giardiinae</taxon>
        <taxon>Giardia</taxon>
    </lineage>
</organism>